<dbReference type="SUPFAM" id="SSF54211">
    <property type="entry name" value="Ribosomal protein S5 domain 2-like"/>
    <property type="match status" value="1"/>
</dbReference>
<feature type="region of interest" description="Disordered" evidence="12">
    <location>
        <begin position="106"/>
        <end position="127"/>
    </location>
</feature>
<evidence type="ECO:0000256" key="2">
    <source>
        <dbReference type="ARBA" id="ARBA00004514"/>
    </source>
</evidence>
<evidence type="ECO:0000256" key="3">
    <source>
        <dbReference type="ARBA" id="ARBA00005251"/>
    </source>
</evidence>
<organism evidence="15 16">
    <name type="scientific">Phytophthora lilii</name>
    <dbReference type="NCBI Taxonomy" id="2077276"/>
    <lineage>
        <taxon>Eukaryota</taxon>
        <taxon>Sar</taxon>
        <taxon>Stramenopiles</taxon>
        <taxon>Oomycota</taxon>
        <taxon>Peronosporomycetes</taxon>
        <taxon>Peronosporales</taxon>
        <taxon>Peronosporaceae</taxon>
        <taxon>Phytophthora</taxon>
    </lineage>
</organism>
<dbReference type="InterPro" id="IPR010920">
    <property type="entry name" value="LSM_dom_sf"/>
</dbReference>
<sequence length="247" mass="26928">MLCLPSCKYHAVATGLHSPYLPDDPNGALTCCVLCDADELQVDIRIRVKGGGHTAQIYAIRQAIAKAIVAYYQKCKFVVGHWSGTAVSLLLIVLGCFLQTWTRPPRRRSRTSYSPMTVPSWSPTPVAARPRSSVVPAPALASRSPLLLDPGTMAVTGKRGVGIPTILLHDGEGTIVFIEMKTGETYRGLLDETEDNMNCVMKEAVRTDINGNTTQVEQVYLRGSQILFIVFPDIYPFCNPTLSTCVG</sequence>
<keyword evidence="10 11" id="KW-0687">Ribonucleoprotein</keyword>
<dbReference type="InterPro" id="IPR047575">
    <property type="entry name" value="Sm"/>
</dbReference>
<dbReference type="GO" id="GO:0006412">
    <property type="term" value="P:translation"/>
    <property type="evidence" value="ECO:0007669"/>
    <property type="project" value="InterPro"/>
</dbReference>
<dbReference type="InterPro" id="IPR001163">
    <property type="entry name" value="Sm_dom_euk/arc"/>
</dbReference>
<dbReference type="GO" id="GO:0005840">
    <property type="term" value="C:ribosome"/>
    <property type="evidence" value="ECO:0007669"/>
    <property type="project" value="UniProtKB-KW"/>
</dbReference>
<evidence type="ECO:0000259" key="14">
    <source>
        <dbReference type="PROSITE" id="PS52002"/>
    </source>
</evidence>
<feature type="transmembrane region" description="Helical" evidence="13">
    <location>
        <begin position="82"/>
        <end position="101"/>
    </location>
</feature>
<keyword evidence="8" id="KW-0508">mRNA splicing</keyword>
<evidence type="ECO:0000256" key="1">
    <source>
        <dbReference type="ARBA" id="ARBA00004123"/>
    </source>
</evidence>
<dbReference type="PROSITE" id="PS52002">
    <property type="entry name" value="SM"/>
    <property type="match status" value="1"/>
</dbReference>
<keyword evidence="7 11" id="KW-0689">Ribosomal protein</keyword>
<keyword evidence="13" id="KW-0812">Transmembrane</keyword>
<keyword evidence="13" id="KW-1133">Transmembrane helix</keyword>
<dbReference type="OrthoDB" id="6425924at2759"/>
<dbReference type="Gene3D" id="2.30.30.100">
    <property type="match status" value="1"/>
</dbReference>
<dbReference type="InterPro" id="IPR020574">
    <property type="entry name" value="Ribosomal_uS9_CS"/>
</dbReference>
<dbReference type="SUPFAM" id="SSF50182">
    <property type="entry name" value="Sm-like ribonucleoproteins"/>
    <property type="match status" value="1"/>
</dbReference>
<evidence type="ECO:0000256" key="13">
    <source>
        <dbReference type="SAM" id="Phobius"/>
    </source>
</evidence>
<comment type="subcellular location">
    <subcellularLocation>
        <location evidence="2">Cytoplasm</location>
        <location evidence="2">Cytosol</location>
    </subcellularLocation>
    <subcellularLocation>
        <location evidence="1">Nucleus</location>
    </subcellularLocation>
</comment>
<evidence type="ECO:0000256" key="4">
    <source>
        <dbReference type="ARBA" id="ARBA00008146"/>
    </source>
</evidence>
<evidence type="ECO:0000256" key="5">
    <source>
        <dbReference type="ARBA" id="ARBA00022490"/>
    </source>
</evidence>
<feature type="domain" description="Sm" evidence="14">
    <location>
        <begin position="163"/>
        <end position="235"/>
    </location>
</feature>
<name>A0A9W6TZZ5_9STRA</name>
<evidence type="ECO:0000256" key="10">
    <source>
        <dbReference type="ARBA" id="ARBA00023274"/>
    </source>
</evidence>
<dbReference type="InterPro" id="IPR027141">
    <property type="entry name" value="LSm4/Sm_D1/D3"/>
</dbReference>
<evidence type="ECO:0000313" key="15">
    <source>
        <dbReference type="EMBL" id="GMF23288.1"/>
    </source>
</evidence>
<keyword evidence="16" id="KW-1185">Reference proteome</keyword>
<dbReference type="SMART" id="SM00651">
    <property type="entry name" value="Sm"/>
    <property type="match status" value="1"/>
</dbReference>
<dbReference type="CDD" id="cd01721">
    <property type="entry name" value="Sm_D3"/>
    <property type="match status" value="1"/>
</dbReference>
<dbReference type="GO" id="GO:0005681">
    <property type="term" value="C:spliceosomal complex"/>
    <property type="evidence" value="ECO:0007669"/>
    <property type="project" value="InterPro"/>
</dbReference>
<evidence type="ECO:0000256" key="8">
    <source>
        <dbReference type="ARBA" id="ARBA00023187"/>
    </source>
</evidence>
<evidence type="ECO:0000256" key="12">
    <source>
        <dbReference type="SAM" id="MobiDB-lite"/>
    </source>
</evidence>
<keyword evidence="6" id="KW-0507">mRNA processing</keyword>
<comment type="similarity">
    <text evidence="4">Belongs to the snRNP core protein family.</text>
</comment>
<dbReference type="PROSITE" id="PS00360">
    <property type="entry name" value="RIBOSOMAL_S9"/>
    <property type="match status" value="1"/>
</dbReference>
<dbReference type="InterPro" id="IPR020568">
    <property type="entry name" value="Ribosomal_Su5_D2-typ_SF"/>
</dbReference>
<dbReference type="InterPro" id="IPR000754">
    <property type="entry name" value="Ribosomal_uS9"/>
</dbReference>
<comment type="caution">
    <text evidence="15">The sequence shown here is derived from an EMBL/GenBank/DDBJ whole genome shotgun (WGS) entry which is preliminary data.</text>
</comment>
<protein>
    <submittedName>
        <fullName evidence="15">Unnamed protein product</fullName>
    </submittedName>
</protein>
<dbReference type="InterPro" id="IPR014721">
    <property type="entry name" value="Ribsml_uS5_D2-typ_fold_subgr"/>
</dbReference>
<dbReference type="GO" id="GO:0003735">
    <property type="term" value="F:structural constituent of ribosome"/>
    <property type="evidence" value="ECO:0007669"/>
    <property type="project" value="InterPro"/>
</dbReference>
<comment type="similarity">
    <text evidence="3 11">Belongs to the universal ribosomal protein uS9 family.</text>
</comment>
<dbReference type="Gene3D" id="3.30.230.10">
    <property type="match status" value="1"/>
</dbReference>
<gene>
    <name evidence="15" type="ORF">Plil01_000938800</name>
</gene>
<dbReference type="Pfam" id="PF01423">
    <property type="entry name" value="LSM"/>
    <property type="match status" value="1"/>
</dbReference>
<dbReference type="Proteomes" id="UP001165083">
    <property type="component" value="Unassembled WGS sequence"/>
</dbReference>
<accession>A0A9W6TZZ5</accession>
<dbReference type="GO" id="GO:0005829">
    <property type="term" value="C:cytosol"/>
    <property type="evidence" value="ECO:0007669"/>
    <property type="project" value="UniProtKB-SubCell"/>
</dbReference>
<evidence type="ECO:0000256" key="7">
    <source>
        <dbReference type="ARBA" id="ARBA00022980"/>
    </source>
</evidence>
<proteinExistence type="inferred from homology"/>
<dbReference type="Pfam" id="PF00380">
    <property type="entry name" value="Ribosomal_S9"/>
    <property type="match status" value="1"/>
</dbReference>
<dbReference type="EMBL" id="BSXW01000469">
    <property type="protein sequence ID" value="GMF23288.1"/>
    <property type="molecule type" value="Genomic_DNA"/>
</dbReference>
<dbReference type="GO" id="GO:0003723">
    <property type="term" value="F:RNA binding"/>
    <property type="evidence" value="ECO:0007669"/>
    <property type="project" value="InterPro"/>
</dbReference>
<evidence type="ECO:0000256" key="6">
    <source>
        <dbReference type="ARBA" id="ARBA00022664"/>
    </source>
</evidence>
<evidence type="ECO:0000313" key="16">
    <source>
        <dbReference type="Proteomes" id="UP001165083"/>
    </source>
</evidence>
<dbReference type="FunFam" id="2.30.30.100:FF:000002">
    <property type="entry name" value="Small nuclear ribonucleoprotein Sm D3"/>
    <property type="match status" value="1"/>
</dbReference>
<dbReference type="InterPro" id="IPR034099">
    <property type="entry name" value="SmD3"/>
</dbReference>
<evidence type="ECO:0000256" key="9">
    <source>
        <dbReference type="ARBA" id="ARBA00023242"/>
    </source>
</evidence>
<dbReference type="GO" id="GO:0000387">
    <property type="term" value="P:spliceosomal snRNP assembly"/>
    <property type="evidence" value="ECO:0007669"/>
    <property type="project" value="InterPro"/>
</dbReference>
<keyword evidence="9" id="KW-0539">Nucleus</keyword>
<keyword evidence="5" id="KW-0963">Cytoplasm</keyword>
<evidence type="ECO:0000256" key="11">
    <source>
        <dbReference type="RuleBase" id="RU003815"/>
    </source>
</evidence>
<keyword evidence="13" id="KW-0472">Membrane</keyword>
<dbReference type="PANTHER" id="PTHR23338">
    <property type="entry name" value="SMALL NUCLEAR RIBONUCLEOPROTEIN SM"/>
    <property type="match status" value="1"/>
</dbReference>
<dbReference type="AlphaFoldDB" id="A0A9W6TZZ5"/>
<reference evidence="15" key="1">
    <citation type="submission" date="2023-04" db="EMBL/GenBank/DDBJ databases">
        <title>Phytophthora lilii NBRC 32176.</title>
        <authorList>
            <person name="Ichikawa N."/>
            <person name="Sato H."/>
            <person name="Tonouchi N."/>
        </authorList>
    </citation>
    <scope>NUCLEOTIDE SEQUENCE</scope>
    <source>
        <strain evidence="15">NBRC 32176</strain>
    </source>
</reference>